<dbReference type="EMBL" id="SJDL01000003">
    <property type="protein sequence ID" value="TBW58892.1"/>
    <property type="molecule type" value="Genomic_DNA"/>
</dbReference>
<feature type="domain" description="Prephenate dehydratase" evidence="8">
    <location>
        <begin position="10"/>
        <end position="185"/>
    </location>
</feature>
<evidence type="ECO:0000313" key="10">
    <source>
        <dbReference type="EMBL" id="TBW58892.1"/>
    </source>
</evidence>
<dbReference type="PROSITE" id="PS00857">
    <property type="entry name" value="PREPHENATE_DEHYDR_1"/>
    <property type="match status" value="1"/>
</dbReference>
<dbReference type="CDD" id="cd04905">
    <property type="entry name" value="ACT_CM-PDT"/>
    <property type="match status" value="1"/>
</dbReference>
<evidence type="ECO:0000256" key="7">
    <source>
        <dbReference type="ARBA" id="ARBA00047848"/>
    </source>
</evidence>
<keyword evidence="5" id="KW-0584">Phenylalanine biosynthesis</keyword>
<dbReference type="Gene3D" id="3.40.190.10">
    <property type="entry name" value="Periplasmic binding protein-like II"/>
    <property type="match status" value="2"/>
</dbReference>
<evidence type="ECO:0000256" key="1">
    <source>
        <dbReference type="ARBA" id="ARBA00004741"/>
    </source>
</evidence>
<evidence type="ECO:0000259" key="9">
    <source>
        <dbReference type="PROSITE" id="PS51671"/>
    </source>
</evidence>
<keyword evidence="6 10" id="KW-0456">Lyase</keyword>
<evidence type="ECO:0000313" key="11">
    <source>
        <dbReference type="Proteomes" id="UP000313645"/>
    </source>
</evidence>
<proteinExistence type="predicted"/>
<feature type="domain" description="ACT" evidence="9">
    <location>
        <begin position="201"/>
        <end position="278"/>
    </location>
</feature>
<dbReference type="SUPFAM" id="SSF55021">
    <property type="entry name" value="ACT-like"/>
    <property type="match status" value="1"/>
</dbReference>
<dbReference type="GO" id="GO:0004664">
    <property type="term" value="F:prephenate dehydratase activity"/>
    <property type="evidence" value="ECO:0007669"/>
    <property type="project" value="UniProtKB-EC"/>
</dbReference>
<dbReference type="EC" id="4.2.1.51" evidence="2"/>
<dbReference type="InterPro" id="IPR045865">
    <property type="entry name" value="ACT-like_dom_sf"/>
</dbReference>
<dbReference type="InterPro" id="IPR001086">
    <property type="entry name" value="Preph_deHydtase"/>
</dbReference>
<dbReference type="PROSITE" id="PS51171">
    <property type="entry name" value="PREPHENATE_DEHYDR_3"/>
    <property type="match status" value="1"/>
</dbReference>
<gene>
    <name evidence="10" type="ORF">EZI54_03195</name>
</gene>
<evidence type="ECO:0000256" key="2">
    <source>
        <dbReference type="ARBA" id="ARBA00013147"/>
    </source>
</evidence>
<protein>
    <recommendedName>
        <fullName evidence="2">prephenate dehydratase</fullName>
        <ecNumber evidence="2">4.2.1.51</ecNumber>
    </recommendedName>
</protein>
<dbReference type="CDD" id="cd13631">
    <property type="entry name" value="PBP2_Ct-PDT_like"/>
    <property type="match status" value="1"/>
</dbReference>
<evidence type="ECO:0000256" key="3">
    <source>
        <dbReference type="ARBA" id="ARBA00022605"/>
    </source>
</evidence>
<dbReference type="InterPro" id="IPR018528">
    <property type="entry name" value="Preph_deHydtase_CS"/>
</dbReference>
<dbReference type="RefSeq" id="WP_131478958.1">
    <property type="nucleotide sequence ID" value="NZ_SJDL01000003.1"/>
</dbReference>
<evidence type="ECO:0000259" key="8">
    <source>
        <dbReference type="PROSITE" id="PS51171"/>
    </source>
</evidence>
<evidence type="ECO:0000256" key="5">
    <source>
        <dbReference type="ARBA" id="ARBA00023222"/>
    </source>
</evidence>
<accession>A0ABY1ZPV9</accession>
<dbReference type="PROSITE" id="PS51671">
    <property type="entry name" value="ACT"/>
    <property type="match status" value="1"/>
</dbReference>
<dbReference type="InterPro" id="IPR002912">
    <property type="entry name" value="ACT_dom"/>
</dbReference>
<evidence type="ECO:0000256" key="4">
    <source>
        <dbReference type="ARBA" id="ARBA00023141"/>
    </source>
</evidence>
<dbReference type="Proteomes" id="UP000313645">
    <property type="component" value="Unassembled WGS sequence"/>
</dbReference>
<dbReference type="PANTHER" id="PTHR21022">
    <property type="entry name" value="PREPHENATE DEHYDRATASE P PROTEIN"/>
    <property type="match status" value="1"/>
</dbReference>
<keyword evidence="3" id="KW-0028">Amino-acid biosynthesis</keyword>
<dbReference type="Gene3D" id="3.30.70.260">
    <property type="match status" value="1"/>
</dbReference>
<comment type="caution">
    <text evidence="10">The sequence shown here is derived from an EMBL/GenBank/DDBJ whole genome shotgun (WGS) entry which is preliminary data.</text>
</comment>
<name>A0ABY1ZPV9_9GAMM</name>
<dbReference type="Pfam" id="PF00800">
    <property type="entry name" value="PDT"/>
    <property type="match status" value="1"/>
</dbReference>
<evidence type="ECO:0000256" key="6">
    <source>
        <dbReference type="ARBA" id="ARBA00023239"/>
    </source>
</evidence>
<comment type="catalytic activity">
    <reaction evidence="7">
        <text>prephenate + H(+) = 3-phenylpyruvate + CO2 + H2O</text>
        <dbReference type="Rhea" id="RHEA:21648"/>
        <dbReference type="ChEBI" id="CHEBI:15377"/>
        <dbReference type="ChEBI" id="CHEBI:15378"/>
        <dbReference type="ChEBI" id="CHEBI:16526"/>
        <dbReference type="ChEBI" id="CHEBI:18005"/>
        <dbReference type="ChEBI" id="CHEBI:29934"/>
        <dbReference type="EC" id="4.2.1.51"/>
    </reaction>
</comment>
<dbReference type="NCBIfam" id="NF008866">
    <property type="entry name" value="PRK11899.1"/>
    <property type="match status" value="1"/>
</dbReference>
<reference evidence="10 11" key="1">
    <citation type="submission" date="2019-02" db="EMBL/GenBank/DDBJ databases">
        <title>Marinobacter halodurans sp. nov., a marine bacterium isolated from sea tidal flat.</title>
        <authorList>
            <person name="Yoo Y."/>
            <person name="Lee D.W."/>
            <person name="Kim B.S."/>
            <person name="Kim J.-J."/>
        </authorList>
    </citation>
    <scope>NUCLEOTIDE SEQUENCE [LARGE SCALE GENOMIC DNA]</scope>
    <source>
        <strain evidence="10 11">YJ-S3-2</strain>
    </source>
</reference>
<comment type="pathway">
    <text evidence="1">Amino-acid biosynthesis; L-phenylalanine biosynthesis; phenylpyruvate from prephenate: step 1/1.</text>
</comment>
<dbReference type="PANTHER" id="PTHR21022:SF19">
    <property type="entry name" value="PREPHENATE DEHYDRATASE-RELATED"/>
    <property type="match status" value="1"/>
</dbReference>
<organism evidence="10 11">
    <name type="scientific">Marinobacter halodurans</name>
    <dbReference type="NCBI Taxonomy" id="2528979"/>
    <lineage>
        <taxon>Bacteria</taxon>
        <taxon>Pseudomonadati</taxon>
        <taxon>Pseudomonadota</taxon>
        <taxon>Gammaproteobacteria</taxon>
        <taxon>Pseudomonadales</taxon>
        <taxon>Marinobacteraceae</taxon>
        <taxon>Marinobacter</taxon>
    </lineage>
</organism>
<dbReference type="InterPro" id="IPR008242">
    <property type="entry name" value="Chor_mutase/pphenate_deHydtase"/>
</dbReference>
<sequence>MTTELPANAAIAFQGHRGAYSHLACQKVFPDQPVQPCTSFIEAMRAVENGMAARAMIPLENSTAGRVEEIYRLIPELKLHLVGEHFEPVNHCLMALPGTGIEDLKTVSSHPQALAQCTRHIENLGIQAVAMLDTAGAALSVSEGGDRSRAAIASSLAAELYGLEILDNQFQDVLGNTTRFIILSGEELRPAFDPKKAYITSLIFRVRNIPAALYKALGGFATNGVNMVKLESYIIGTSLSASQFHMDIEGHVDQRPLQLAIEELGFFAEDLRILGTYEAHPFRASRQFRD</sequence>
<keyword evidence="4" id="KW-0057">Aromatic amino acid biosynthesis</keyword>
<dbReference type="PIRSF" id="PIRSF001500">
    <property type="entry name" value="Chor_mut_pdt_Ppr"/>
    <property type="match status" value="1"/>
</dbReference>
<keyword evidence="11" id="KW-1185">Reference proteome</keyword>
<dbReference type="SUPFAM" id="SSF53850">
    <property type="entry name" value="Periplasmic binding protein-like II"/>
    <property type="match status" value="1"/>
</dbReference>